<sequence length="278" mass="33202">MTILLIANQNRAKGIVWIALPRTGSNFLSSLLHHHPLITSYYEIFHPDQFYSGYQTNVKSIISYINQKYNFSFTSADDSQLIQWIHQYPEGLIETLCYFNPEQYFSFKLFPNHLKPELITSTILQNSQLKKILVKRNLLATYISHEIALQTNRWRNFDTSQIKISLSAEKFAQWVDWAEEWYRMFAEYNYVDKEECSIINYEDIHTHQTNVAKLNYIDRFLQKIGLEFQQPYQFPPEEQIKIMSKQDCRTNLAEKIINYQDFRQQVQIKGLDRHLKHL</sequence>
<gene>
    <name evidence="1" type="ORF">I4641_06530</name>
</gene>
<dbReference type="EMBL" id="JADWDC010000011">
    <property type="protein sequence ID" value="MCC0176633.1"/>
    <property type="molecule type" value="Genomic_DNA"/>
</dbReference>
<organism evidence="1 2">
    <name type="scientific">Waterburya agarophytonicola KI4</name>
    <dbReference type="NCBI Taxonomy" id="2874699"/>
    <lineage>
        <taxon>Bacteria</taxon>
        <taxon>Bacillati</taxon>
        <taxon>Cyanobacteriota</taxon>
        <taxon>Cyanophyceae</taxon>
        <taxon>Pleurocapsales</taxon>
        <taxon>Hyellaceae</taxon>
        <taxon>Waterburya</taxon>
        <taxon>Waterburya agarophytonicola</taxon>
    </lineage>
</organism>
<accession>A0A964BQJ4</accession>
<dbReference type="AlphaFoldDB" id="A0A964BQJ4"/>
<protein>
    <submittedName>
        <fullName evidence="1">Sulfotransferase</fullName>
    </submittedName>
</protein>
<dbReference type="SUPFAM" id="SSF52540">
    <property type="entry name" value="P-loop containing nucleoside triphosphate hydrolases"/>
    <property type="match status" value="1"/>
</dbReference>
<evidence type="ECO:0000313" key="2">
    <source>
        <dbReference type="Proteomes" id="UP000729733"/>
    </source>
</evidence>
<name>A0A964BQJ4_9CYAN</name>
<evidence type="ECO:0000313" key="1">
    <source>
        <dbReference type="EMBL" id="MCC0176633.1"/>
    </source>
</evidence>
<keyword evidence="2" id="KW-1185">Reference proteome</keyword>
<proteinExistence type="predicted"/>
<dbReference type="RefSeq" id="WP_229639671.1">
    <property type="nucleotide sequence ID" value="NZ_JADWDC010000011.1"/>
</dbReference>
<dbReference type="Gene3D" id="3.40.50.300">
    <property type="entry name" value="P-loop containing nucleotide triphosphate hydrolases"/>
    <property type="match status" value="1"/>
</dbReference>
<dbReference type="InterPro" id="IPR027417">
    <property type="entry name" value="P-loop_NTPase"/>
</dbReference>
<dbReference type="Proteomes" id="UP000729733">
    <property type="component" value="Unassembled WGS sequence"/>
</dbReference>
<reference evidence="1" key="1">
    <citation type="journal article" date="2021" name="Antonie Van Leeuwenhoek">
        <title>Draft genome and description of Waterburya agarophytonicola gen. nov. sp. nov. (Pleurocapsales, Cyanobacteria): a seaweed symbiont.</title>
        <authorList>
            <person name="Bonthond G."/>
            <person name="Shalygin S."/>
            <person name="Bayer T."/>
            <person name="Weinberger F."/>
        </authorList>
    </citation>
    <scope>NUCLEOTIDE SEQUENCE</scope>
    <source>
        <strain evidence="1">KI4</strain>
    </source>
</reference>
<dbReference type="Pfam" id="PF13469">
    <property type="entry name" value="Sulfotransfer_3"/>
    <property type="match status" value="1"/>
</dbReference>
<comment type="caution">
    <text evidence="1">The sequence shown here is derived from an EMBL/GenBank/DDBJ whole genome shotgun (WGS) entry which is preliminary data.</text>
</comment>